<dbReference type="InterPro" id="IPR004254">
    <property type="entry name" value="AdipoR/HlyIII-related"/>
</dbReference>
<comment type="subcellular location">
    <subcellularLocation>
        <location evidence="1">Membrane</location>
        <topology evidence="1">Multi-pass membrane protein</topology>
    </subcellularLocation>
</comment>
<feature type="compositionally biased region" description="Polar residues" evidence="6">
    <location>
        <begin position="1"/>
        <end position="12"/>
    </location>
</feature>
<feature type="region of interest" description="Disordered" evidence="6">
    <location>
        <begin position="1"/>
        <end position="31"/>
    </location>
</feature>
<feature type="transmembrane region" description="Helical" evidence="7">
    <location>
        <begin position="434"/>
        <end position="452"/>
    </location>
</feature>
<evidence type="ECO:0000256" key="6">
    <source>
        <dbReference type="SAM" id="MobiDB-lite"/>
    </source>
</evidence>
<feature type="transmembrane region" description="Helical" evidence="7">
    <location>
        <begin position="394"/>
        <end position="413"/>
    </location>
</feature>
<keyword evidence="9" id="KW-1185">Reference proteome</keyword>
<name>A0AAV5RUX0_MAUHU</name>
<protein>
    <submittedName>
        <fullName evidence="8">Izh3 protein</fullName>
    </submittedName>
</protein>
<comment type="caution">
    <text evidence="8">The sequence shown here is derived from an EMBL/GenBank/DDBJ whole genome shotgun (WGS) entry which is preliminary data.</text>
</comment>
<keyword evidence="3 7" id="KW-1133">Transmembrane helix</keyword>
<evidence type="ECO:0000313" key="9">
    <source>
        <dbReference type="Proteomes" id="UP001377567"/>
    </source>
</evidence>
<evidence type="ECO:0000256" key="2">
    <source>
        <dbReference type="ARBA" id="ARBA00022692"/>
    </source>
</evidence>
<dbReference type="EMBL" id="BTGD01000005">
    <property type="protein sequence ID" value="GMM55330.1"/>
    <property type="molecule type" value="Genomic_DNA"/>
</dbReference>
<feature type="binding site" evidence="5">
    <location>
        <position position="318"/>
    </location>
    <ligand>
        <name>Zn(2+)</name>
        <dbReference type="ChEBI" id="CHEBI:29105"/>
    </ligand>
</feature>
<keyword evidence="4 7" id="KW-0472">Membrane</keyword>
<dbReference type="Pfam" id="PF03006">
    <property type="entry name" value="HlyIII"/>
    <property type="match status" value="1"/>
</dbReference>
<proteinExistence type="predicted"/>
<dbReference type="AlphaFoldDB" id="A0AAV5RUX0"/>
<evidence type="ECO:0000256" key="7">
    <source>
        <dbReference type="SAM" id="Phobius"/>
    </source>
</evidence>
<evidence type="ECO:0000256" key="5">
    <source>
        <dbReference type="PIRSR" id="PIRSR604254-1"/>
    </source>
</evidence>
<dbReference type="PANTHER" id="PTHR20855:SF97">
    <property type="entry name" value="ADIPOR-LIKE RECEPTOR IZH3-RELATED"/>
    <property type="match status" value="1"/>
</dbReference>
<feature type="transmembrane region" description="Helical" evidence="7">
    <location>
        <begin position="294"/>
        <end position="317"/>
    </location>
</feature>
<keyword evidence="5" id="KW-0479">Metal-binding</keyword>
<organism evidence="8 9">
    <name type="scientific">Maudiozyma humilis</name>
    <name type="common">Sour dough yeast</name>
    <name type="synonym">Kazachstania humilis</name>
    <dbReference type="NCBI Taxonomy" id="51915"/>
    <lineage>
        <taxon>Eukaryota</taxon>
        <taxon>Fungi</taxon>
        <taxon>Dikarya</taxon>
        <taxon>Ascomycota</taxon>
        <taxon>Saccharomycotina</taxon>
        <taxon>Saccharomycetes</taxon>
        <taxon>Saccharomycetales</taxon>
        <taxon>Saccharomycetaceae</taxon>
        <taxon>Maudiozyma</taxon>
    </lineage>
</organism>
<evidence type="ECO:0000256" key="4">
    <source>
        <dbReference type="ARBA" id="ARBA00023136"/>
    </source>
</evidence>
<feature type="transmembrane region" description="Helical" evidence="7">
    <location>
        <begin position="364"/>
        <end position="382"/>
    </location>
</feature>
<dbReference type="Proteomes" id="UP001377567">
    <property type="component" value="Unassembled WGS sequence"/>
</dbReference>
<dbReference type="GO" id="GO:0016020">
    <property type="term" value="C:membrane"/>
    <property type="evidence" value="ECO:0007669"/>
    <property type="project" value="UniProtKB-SubCell"/>
</dbReference>
<keyword evidence="5" id="KW-0862">Zinc</keyword>
<feature type="region of interest" description="Disordered" evidence="6">
    <location>
        <begin position="63"/>
        <end position="114"/>
    </location>
</feature>
<feature type="compositionally biased region" description="Low complexity" evidence="6">
    <location>
        <begin position="63"/>
        <end position="75"/>
    </location>
</feature>
<reference evidence="8 9" key="1">
    <citation type="journal article" date="2023" name="Elife">
        <title>Identification of key yeast species and microbe-microbe interactions impacting larval growth of Drosophila in the wild.</title>
        <authorList>
            <person name="Mure A."/>
            <person name="Sugiura Y."/>
            <person name="Maeda R."/>
            <person name="Honda K."/>
            <person name="Sakurai N."/>
            <person name="Takahashi Y."/>
            <person name="Watada M."/>
            <person name="Katoh T."/>
            <person name="Gotoh A."/>
            <person name="Gotoh Y."/>
            <person name="Taniguchi I."/>
            <person name="Nakamura K."/>
            <person name="Hayashi T."/>
            <person name="Katayama T."/>
            <person name="Uemura T."/>
            <person name="Hattori Y."/>
        </authorList>
    </citation>
    <scope>NUCLEOTIDE SEQUENCE [LARGE SCALE GENOMIC DNA]</scope>
    <source>
        <strain evidence="8 9">KH-74</strain>
    </source>
</reference>
<evidence type="ECO:0000313" key="8">
    <source>
        <dbReference type="EMBL" id="GMM55330.1"/>
    </source>
</evidence>
<dbReference type="GO" id="GO:0038023">
    <property type="term" value="F:signaling receptor activity"/>
    <property type="evidence" value="ECO:0007669"/>
    <property type="project" value="TreeGrafter"/>
</dbReference>
<gene>
    <name evidence="8" type="ORF">DAKH74_019460</name>
</gene>
<evidence type="ECO:0000256" key="3">
    <source>
        <dbReference type="ARBA" id="ARBA00022989"/>
    </source>
</evidence>
<sequence>MDSPTASNSDYTAYSPLDSLSRLSKRGRDYGHRVKRSGIDYARGLYPHRAAQAARNTLRRAAQAGNGNGADTGNALETVQGNADDTARDITPDDESDALSDTASHHSLGSEAPTLVGSGAGLGVGGYPNISKGDARLHSHTHVPREFARSGSAATLLDPEDQDGEISEKLQEQVRKLHMRQQEARNIDVDDGTNVSIAERICSYGHERANALGTSAHLHYYQLPFPWRENRYIIYNYRFYNSHKKSFLSVVNWYGWHNESTNIWTHLFGALYMAYIALYKFPATEVYQSDKVPALAKGITFVFLLASIKCLLASTFWHTFNGTSFLGLRRRFACVDYSGITILITASIFSTEFATLYGHSRPMCAFMGTSALLGALGIYLNCSPKFDCPEARPLRIKFFIALVAVGAASFICTARLEGPAFTARLLTPVTNRSLVWYAVGVVFYGSFIPERFRSDVQVDSRIPTQDELSSDIGMITRDKDIHFREQPTHCCGCAGNSAGGLLSRIRGLKTLWWVDYALSSHTLWHFFVVLGAIGHYRAIIEIYTRRWLV</sequence>
<accession>A0AAV5RUX0</accession>
<evidence type="ECO:0000256" key="1">
    <source>
        <dbReference type="ARBA" id="ARBA00004141"/>
    </source>
</evidence>
<keyword evidence="2 7" id="KW-0812">Transmembrane</keyword>
<dbReference type="GO" id="GO:0006882">
    <property type="term" value="P:intracellular zinc ion homeostasis"/>
    <property type="evidence" value="ECO:0007669"/>
    <property type="project" value="TreeGrafter"/>
</dbReference>
<dbReference type="PANTHER" id="PTHR20855">
    <property type="entry name" value="ADIPOR/PROGESTIN RECEPTOR-RELATED"/>
    <property type="match status" value="1"/>
</dbReference>
<feature type="transmembrane region" description="Helical" evidence="7">
    <location>
        <begin position="263"/>
        <end position="282"/>
    </location>
</feature>
<feature type="transmembrane region" description="Helical" evidence="7">
    <location>
        <begin position="337"/>
        <end position="357"/>
    </location>
</feature>
<dbReference type="GO" id="GO:0046872">
    <property type="term" value="F:metal ion binding"/>
    <property type="evidence" value="ECO:0007669"/>
    <property type="project" value="UniProtKB-KW"/>
</dbReference>